<dbReference type="Proteomes" id="UP000183567">
    <property type="component" value="Unassembled WGS sequence"/>
</dbReference>
<dbReference type="AlphaFoldDB" id="A0A1J8Q3M9"/>
<proteinExistence type="predicted"/>
<organism evidence="1 2">
    <name type="scientific">Rhizopogon vesiculosus</name>
    <dbReference type="NCBI Taxonomy" id="180088"/>
    <lineage>
        <taxon>Eukaryota</taxon>
        <taxon>Fungi</taxon>
        <taxon>Dikarya</taxon>
        <taxon>Basidiomycota</taxon>
        <taxon>Agaricomycotina</taxon>
        <taxon>Agaricomycetes</taxon>
        <taxon>Agaricomycetidae</taxon>
        <taxon>Boletales</taxon>
        <taxon>Suillineae</taxon>
        <taxon>Rhizopogonaceae</taxon>
        <taxon>Rhizopogon</taxon>
    </lineage>
</organism>
<dbReference type="EMBL" id="LVVM01006529">
    <property type="protein sequence ID" value="OJA07856.1"/>
    <property type="molecule type" value="Genomic_DNA"/>
</dbReference>
<protein>
    <submittedName>
        <fullName evidence="1">Uncharacterized protein</fullName>
    </submittedName>
</protein>
<evidence type="ECO:0000313" key="2">
    <source>
        <dbReference type="Proteomes" id="UP000183567"/>
    </source>
</evidence>
<keyword evidence="2" id="KW-1185">Reference proteome</keyword>
<evidence type="ECO:0000313" key="1">
    <source>
        <dbReference type="EMBL" id="OJA07856.1"/>
    </source>
</evidence>
<sequence>MVEPIANLSRSDVRTNLVRILTFFQRVSEKDSKRPARKGGCRAGQFGPDVNSHTRLSALSLILFRRRSFYTYSNDKNAPESHRDSSMMAKGLIRPPIPTITCMEVHNIVHGTPGLRASSIILDLASVTSGTS</sequence>
<comment type="caution">
    <text evidence="1">The sequence shown here is derived from an EMBL/GenBank/DDBJ whole genome shotgun (WGS) entry which is preliminary data.</text>
</comment>
<reference evidence="1 2" key="1">
    <citation type="submission" date="2016-03" db="EMBL/GenBank/DDBJ databases">
        <title>Comparative genomics of the ectomycorrhizal sister species Rhizopogon vinicolor and Rhizopogon vesiculosus (Basidiomycota: Boletales) reveals a divergence of the mating type B locus.</title>
        <authorList>
            <person name="Mujic A.B."/>
            <person name="Kuo A."/>
            <person name="Tritt A."/>
            <person name="Lipzen A."/>
            <person name="Chen C."/>
            <person name="Johnson J."/>
            <person name="Sharma A."/>
            <person name="Barry K."/>
            <person name="Grigoriev I.V."/>
            <person name="Spatafora J.W."/>
        </authorList>
    </citation>
    <scope>NUCLEOTIDE SEQUENCE [LARGE SCALE GENOMIC DNA]</scope>
    <source>
        <strain evidence="1 2">AM-OR11-056</strain>
    </source>
</reference>
<gene>
    <name evidence="1" type="ORF">AZE42_11361</name>
</gene>
<name>A0A1J8Q3M9_9AGAM</name>
<accession>A0A1J8Q3M9</accession>